<evidence type="ECO:0000256" key="2">
    <source>
        <dbReference type="SAM" id="SignalP"/>
    </source>
</evidence>
<comment type="caution">
    <text evidence="3">The sequence shown here is derived from an EMBL/GenBank/DDBJ whole genome shotgun (WGS) entry which is preliminary data.</text>
</comment>
<keyword evidence="4" id="KW-1185">Reference proteome</keyword>
<feature type="signal peptide" evidence="2">
    <location>
        <begin position="1"/>
        <end position="19"/>
    </location>
</feature>
<evidence type="ECO:0000313" key="3">
    <source>
        <dbReference type="EMBL" id="KAK0750893.1"/>
    </source>
</evidence>
<accession>A0AA40F462</accession>
<name>A0AA40F462_9PEZI</name>
<dbReference type="AlphaFoldDB" id="A0AA40F462"/>
<protein>
    <submittedName>
        <fullName evidence="3">Uncharacterized protein</fullName>
    </submittedName>
</protein>
<proteinExistence type="predicted"/>
<organism evidence="3 4">
    <name type="scientific">Schizothecium vesticola</name>
    <dbReference type="NCBI Taxonomy" id="314040"/>
    <lineage>
        <taxon>Eukaryota</taxon>
        <taxon>Fungi</taxon>
        <taxon>Dikarya</taxon>
        <taxon>Ascomycota</taxon>
        <taxon>Pezizomycotina</taxon>
        <taxon>Sordariomycetes</taxon>
        <taxon>Sordariomycetidae</taxon>
        <taxon>Sordariales</taxon>
        <taxon>Schizotheciaceae</taxon>
        <taxon>Schizothecium</taxon>
    </lineage>
</organism>
<sequence length="193" mass="20550">MWGAVDLRLLLVGVRGSAGAEGRWFLWRGIVRMWDAVFGVGGWEGAVWKDGVDEPPGVCGGEYVEGDGVVGRWGGCGGGENMASVGGIHGRTVPVEDETETEQRCDDCARDSGLACGRKSSSSLSKRSVGSVDFGIKRSRKRPNEMADAEPGLGERRRRSRGRGPLGVRSGGPGKPKDERARRDGDPSLLRPG</sequence>
<evidence type="ECO:0000313" key="4">
    <source>
        <dbReference type="Proteomes" id="UP001172155"/>
    </source>
</evidence>
<feature type="compositionally biased region" description="Basic and acidic residues" evidence="1">
    <location>
        <begin position="175"/>
        <end position="186"/>
    </location>
</feature>
<dbReference type="EMBL" id="JAUKUD010000002">
    <property type="protein sequence ID" value="KAK0750893.1"/>
    <property type="molecule type" value="Genomic_DNA"/>
</dbReference>
<evidence type="ECO:0000256" key="1">
    <source>
        <dbReference type="SAM" id="MobiDB-lite"/>
    </source>
</evidence>
<keyword evidence="2" id="KW-0732">Signal</keyword>
<feature type="chain" id="PRO_5041266492" evidence="2">
    <location>
        <begin position="20"/>
        <end position="193"/>
    </location>
</feature>
<dbReference type="Proteomes" id="UP001172155">
    <property type="component" value="Unassembled WGS sequence"/>
</dbReference>
<feature type="region of interest" description="Disordered" evidence="1">
    <location>
        <begin position="115"/>
        <end position="193"/>
    </location>
</feature>
<feature type="compositionally biased region" description="Low complexity" evidence="1">
    <location>
        <begin position="117"/>
        <end position="132"/>
    </location>
</feature>
<gene>
    <name evidence="3" type="ORF">B0T18DRAFT_401287</name>
</gene>
<reference evidence="3" key="1">
    <citation type="submission" date="2023-06" db="EMBL/GenBank/DDBJ databases">
        <title>Genome-scale phylogeny and comparative genomics of the fungal order Sordariales.</title>
        <authorList>
            <consortium name="Lawrence Berkeley National Laboratory"/>
            <person name="Hensen N."/>
            <person name="Bonometti L."/>
            <person name="Westerberg I."/>
            <person name="Brannstrom I.O."/>
            <person name="Guillou S."/>
            <person name="Cros-Aarteil S."/>
            <person name="Calhoun S."/>
            <person name="Haridas S."/>
            <person name="Kuo A."/>
            <person name="Mondo S."/>
            <person name="Pangilinan J."/>
            <person name="Riley R."/>
            <person name="LaButti K."/>
            <person name="Andreopoulos B."/>
            <person name="Lipzen A."/>
            <person name="Chen C."/>
            <person name="Yanf M."/>
            <person name="Daum C."/>
            <person name="Ng V."/>
            <person name="Clum A."/>
            <person name="Steindorff A."/>
            <person name="Ohm R."/>
            <person name="Martin F."/>
            <person name="Silar P."/>
            <person name="Natvig D."/>
            <person name="Lalanne C."/>
            <person name="Gautier V."/>
            <person name="Ament-velasquez S.L."/>
            <person name="Kruys A."/>
            <person name="Hutchinson M.I."/>
            <person name="Powell A.J."/>
            <person name="Barry K."/>
            <person name="Miller A.N."/>
            <person name="Grigoriev I.V."/>
            <person name="Debuchy R."/>
            <person name="Gladieux P."/>
            <person name="Thoren M.H."/>
            <person name="Johannesson H."/>
        </authorList>
    </citation>
    <scope>NUCLEOTIDE SEQUENCE</scope>
    <source>
        <strain evidence="3">SMH3187-1</strain>
    </source>
</reference>